<feature type="region of interest" description="Disordered" evidence="2">
    <location>
        <begin position="100"/>
        <end position="130"/>
    </location>
</feature>
<dbReference type="PANTHER" id="PTHR43096">
    <property type="entry name" value="DNAJ HOMOLOG 1, MITOCHONDRIAL-RELATED"/>
    <property type="match status" value="1"/>
</dbReference>
<evidence type="ECO:0000256" key="1">
    <source>
        <dbReference type="ARBA" id="ARBA00023186"/>
    </source>
</evidence>
<feature type="domain" description="J" evidence="3">
    <location>
        <begin position="4"/>
        <end position="69"/>
    </location>
</feature>
<dbReference type="InterPro" id="IPR001623">
    <property type="entry name" value="DnaJ_domain"/>
</dbReference>
<evidence type="ECO:0000259" key="3">
    <source>
        <dbReference type="PROSITE" id="PS50076"/>
    </source>
</evidence>
<dbReference type="PRINTS" id="PR00625">
    <property type="entry name" value="JDOMAIN"/>
</dbReference>
<dbReference type="GO" id="GO:0005737">
    <property type="term" value="C:cytoplasm"/>
    <property type="evidence" value="ECO:0007669"/>
    <property type="project" value="TreeGrafter"/>
</dbReference>
<dbReference type="SUPFAM" id="SSF46565">
    <property type="entry name" value="Chaperone J-domain"/>
    <property type="match status" value="1"/>
</dbReference>
<dbReference type="PANTHER" id="PTHR43096:SF52">
    <property type="entry name" value="DNAJ HOMOLOG 1, MITOCHONDRIAL-RELATED"/>
    <property type="match status" value="1"/>
</dbReference>
<dbReference type="SMART" id="SM00271">
    <property type="entry name" value="DnaJ"/>
    <property type="match status" value="1"/>
</dbReference>
<dbReference type="GO" id="GO:0051082">
    <property type="term" value="F:unfolded protein binding"/>
    <property type="evidence" value="ECO:0007669"/>
    <property type="project" value="InterPro"/>
</dbReference>
<evidence type="ECO:0000256" key="2">
    <source>
        <dbReference type="SAM" id="MobiDB-lite"/>
    </source>
</evidence>
<dbReference type="InterPro" id="IPR036869">
    <property type="entry name" value="J_dom_sf"/>
</dbReference>
<dbReference type="Pfam" id="PF01556">
    <property type="entry name" value="DnaJ_C"/>
    <property type="match status" value="1"/>
</dbReference>
<dbReference type="PROSITE" id="PS50076">
    <property type="entry name" value="DNAJ_2"/>
    <property type="match status" value="1"/>
</dbReference>
<evidence type="ECO:0000313" key="4">
    <source>
        <dbReference type="EMBL" id="SVA34698.1"/>
    </source>
</evidence>
<dbReference type="InterPro" id="IPR002939">
    <property type="entry name" value="DnaJ_C"/>
</dbReference>
<dbReference type="Gene3D" id="2.60.260.20">
    <property type="entry name" value="Urease metallochaperone UreE, N-terminal domain"/>
    <property type="match status" value="2"/>
</dbReference>
<gene>
    <name evidence="4" type="ORF">METZ01_LOCUS87552</name>
</gene>
<reference evidence="4" key="1">
    <citation type="submission" date="2018-05" db="EMBL/GenBank/DDBJ databases">
        <authorList>
            <person name="Lanie J.A."/>
            <person name="Ng W.-L."/>
            <person name="Kazmierczak K.M."/>
            <person name="Andrzejewski T.M."/>
            <person name="Davidsen T.M."/>
            <person name="Wayne K.J."/>
            <person name="Tettelin H."/>
            <person name="Glass J.I."/>
            <person name="Rusch D."/>
            <person name="Podicherti R."/>
            <person name="Tsui H.-C.T."/>
            <person name="Winkler M.E."/>
        </authorList>
    </citation>
    <scope>NUCLEOTIDE SEQUENCE</scope>
</reference>
<dbReference type="Pfam" id="PF00226">
    <property type="entry name" value="DnaJ"/>
    <property type="match status" value="1"/>
</dbReference>
<keyword evidence="1" id="KW-0143">Chaperone</keyword>
<organism evidence="4">
    <name type="scientific">marine metagenome</name>
    <dbReference type="NCBI Taxonomy" id="408172"/>
    <lineage>
        <taxon>unclassified sequences</taxon>
        <taxon>metagenomes</taxon>
        <taxon>ecological metagenomes</taxon>
    </lineage>
</organism>
<sequence length="322" mass="35323">MAEDPYRVLGVSRDATDAEIKRAYRKLARQYHPDRNPDDAAAEERFKAIQAAYEAIGTAEARSEHDQRRRMEEMFRGGRGGSPFGGGFGGGDLGDILSQFMGGRGATATPGSDVRFEQHPPQRSQPVQPTRGADIEAGLDITLEQAVRGTEVRFSHRRMRRCAKCRGSSFGTSKRCATCNGTGVQTKGSTLTVKVPPDAEHGQLLRLKGMGHEHPEGESGDLLITLRLDADEGRRWEDGRLIQEVTVPITTLLLGGKVRIRTPAGKRVQIDVPEGTRIGDRRRLQGHGHAGGPLDIEFTLTEPDKLSKSQREALRRLKDSGL</sequence>
<dbReference type="SUPFAM" id="SSF49493">
    <property type="entry name" value="HSP40/DnaJ peptide-binding domain"/>
    <property type="match status" value="2"/>
</dbReference>
<dbReference type="GO" id="GO:0042026">
    <property type="term" value="P:protein refolding"/>
    <property type="evidence" value="ECO:0007669"/>
    <property type="project" value="TreeGrafter"/>
</dbReference>
<dbReference type="AlphaFoldDB" id="A0A381V4J7"/>
<dbReference type="Gene3D" id="1.10.287.110">
    <property type="entry name" value="DnaJ domain"/>
    <property type="match status" value="1"/>
</dbReference>
<dbReference type="InterPro" id="IPR008971">
    <property type="entry name" value="HSP40/DnaJ_pept-bd"/>
</dbReference>
<protein>
    <recommendedName>
        <fullName evidence="3">J domain-containing protein</fullName>
    </recommendedName>
</protein>
<dbReference type="CDD" id="cd10747">
    <property type="entry name" value="DnaJ_C"/>
    <property type="match status" value="1"/>
</dbReference>
<dbReference type="CDD" id="cd06257">
    <property type="entry name" value="DnaJ"/>
    <property type="match status" value="1"/>
</dbReference>
<name>A0A381V4J7_9ZZZZ</name>
<proteinExistence type="predicted"/>
<accession>A0A381V4J7</accession>
<dbReference type="EMBL" id="UINC01007706">
    <property type="protein sequence ID" value="SVA34698.1"/>
    <property type="molecule type" value="Genomic_DNA"/>
</dbReference>